<evidence type="ECO:0000256" key="11">
    <source>
        <dbReference type="ARBA" id="ARBA00035308"/>
    </source>
</evidence>
<dbReference type="GO" id="GO:0019843">
    <property type="term" value="F:rRNA binding"/>
    <property type="evidence" value="ECO:0007669"/>
    <property type="project" value="UniProtKB-KW"/>
</dbReference>
<comment type="subcellular location">
    <subcellularLocation>
        <location evidence="1">Plastid</location>
        <location evidence="1">Chloroplast</location>
    </subcellularLocation>
</comment>
<evidence type="ECO:0000256" key="9">
    <source>
        <dbReference type="ARBA" id="ARBA00023274"/>
    </source>
</evidence>
<dbReference type="Proteomes" id="UP000265515">
    <property type="component" value="Unassembled WGS sequence"/>
</dbReference>
<dbReference type="PANTHER" id="PTHR10744:SF7">
    <property type="entry name" value="SMALL RIBOSOMAL SUBUNIT PROTEIN US17C"/>
    <property type="match status" value="1"/>
</dbReference>
<evidence type="ECO:0000256" key="6">
    <source>
        <dbReference type="ARBA" id="ARBA00022884"/>
    </source>
</evidence>
<dbReference type="PANTHER" id="PTHR10744">
    <property type="entry name" value="40S RIBOSOMAL PROTEIN S11 FAMILY MEMBER"/>
    <property type="match status" value="1"/>
</dbReference>
<accession>A0A388LHD1</accession>
<evidence type="ECO:0000256" key="1">
    <source>
        <dbReference type="ARBA" id="ARBA00004229"/>
    </source>
</evidence>
<evidence type="ECO:0000256" key="4">
    <source>
        <dbReference type="ARBA" id="ARBA00022640"/>
    </source>
</evidence>
<gene>
    <name evidence="12" type="ORF">CBR_g33913</name>
</gene>
<dbReference type="SMR" id="A0A388LHD1"/>
<evidence type="ECO:0000256" key="8">
    <source>
        <dbReference type="ARBA" id="ARBA00022980"/>
    </source>
</evidence>
<evidence type="ECO:0000256" key="5">
    <source>
        <dbReference type="ARBA" id="ARBA00022730"/>
    </source>
</evidence>
<name>A0A388LHD1_CHABU</name>
<dbReference type="HAMAP" id="MF_01345_B">
    <property type="entry name" value="Ribosomal_uS17_B"/>
    <property type="match status" value="1"/>
</dbReference>
<keyword evidence="7" id="KW-0809">Transit peptide</keyword>
<keyword evidence="6" id="KW-0694">RNA-binding</keyword>
<keyword evidence="3" id="KW-0150">Chloroplast</keyword>
<dbReference type="GO" id="GO:0032544">
    <property type="term" value="P:plastid translation"/>
    <property type="evidence" value="ECO:0007669"/>
    <property type="project" value="EnsemblPlants"/>
</dbReference>
<proteinExistence type="inferred from homology"/>
<evidence type="ECO:0000256" key="3">
    <source>
        <dbReference type="ARBA" id="ARBA00022528"/>
    </source>
</evidence>
<keyword evidence="13" id="KW-1185">Reference proteome</keyword>
<dbReference type="GO" id="GO:0005840">
    <property type="term" value="C:ribosome"/>
    <property type="evidence" value="ECO:0007669"/>
    <property type="project" value="UniProtKB-KW"/>
</dbReference>
<dbReference type="Pfam" id="PF00366">
    <property type="entry name" value="Ribosomal_S17"/>
    <property type="match status" value="1"/>
</dbReference>
<dbReference type="GO" id="GO:0003729">
    <property type="term" value="F:mRNA binding"/>
    <property type="evidence" value="ECO:0007669"/>
    <property type="project" value="EnsemblPlants"/>
</dbReference>
<comment type="similarity">
    <text evidence="2">Belongs to the universal ribosomal protein uS17 family.</text>
</comment>
<reference evidence="12 13" key="1">
    <citation type="journal article" date="2018" name="Cell">
        <title>The Chara Genome: Secondary Complexity and Implications for Plant Terrestrialization.</title>
        <authorList>
            <person name="Nishiyama T."/>
            <person name="Sakayama H."/>
            <person name="Vries J.D."/>
            <person name="Buschmann H."/>
            <person name="Saint-Marcoux D."/>
            <person name="Ullrich K.K."/>
            <person name="Haas F.B."/>
            <person name="Vanderstraeten L."/>
            <person name="Becker D."/>
            <person name="Lang D."/>
            <person name="Vosolsobe S."/>
            <person name="Rombauts S."/>
            <person name="Wilhelmsson P.K.I."/>
            <person name="Janitza P."/>
            <person name="Kern R."/>
            <person name="Heyl A."/>
            <person name="Rumpler F."/>
            <person name="Villalobos L.I.A.C."/>
            <person name="Clay J.M."/>
            <person name="Skokan R."/>
            <person name="Toyoda A."/>
            <person name="Suzuki Y."/>
            <person name="Kagoshima H."/>
            <person name="Schijlen E."/>
            <person name="Tajeshwar N."/>
            <person name="Catarino B."/>
            <person name="Hetherington A.J."/>
            <person name="Saltykova A."/>
            <person name="Bonnot C."/>
            <person name="Breuninger H."/>
            <person name="Symeonidi A."/>
            <person name="Radhakrishnan G.V."/>
            <person name="Van Nieuwerburgh F."/>
            <person name="Deforce D."/>
            <person name="Chang C."/>
            <person name="Karol K.G."/>
            <person name="Hedrich R."/>
            <person name="Ulvskov P."/>
            <person name="Glockner G."/>
            <person name="Delwiche C.F."/>
            <person name="Petrasek J."/>
            <person name="Van de Peer Y."/>
            <person name="Friml J."/>
            <person name="Beilby M."/>
            <person name="Dolan L."/>
            <person name="Kohara Y."/>
            <person name="Sugano S."/>
            <person name="Fujiyama A."/>
            <person name="Delaux P.-M."/>
            <person name="Quint M."/>
            <person name="TheiBen G."/>
            <person name="Hagemann M."/>
            <person name="Harholt J."/>
            <person name="Dunand C."/>
            <person name="Zachgo S."/>
            <person name="Langdale J."/>
            <person name="Maumus F."/>
            <person name="Straeten D.V.D."/>
            <person name="Gould S.B."/>
            <person name="Rensing S.A."/>
        </authorList>
    </citation>
    <scope>NUCLEOTIDE SEQUENCE [LARGE SCALE GENOMIC DNA]</scope>
    <source>
        <strain evidence="12 13">S276</strain>
    </source>
</reference>
<dbReference type="GO" id="GO:0003735">
    <property type="term" value="F:structural constituent of ribosome"/>
    <property type="evidence" value="ECO:0007669"/>
    <property type="project" value="InterPro"/>
</dbReference>
<dbReference type="OrthoDB" id="274752at2759"/>
<keyword evidence="9" id="KW-0687">Ribonucleoprotein</keyword>
<keyword evidence="5" id="KW-0699">rRNA-binding</keyword>
<protein>
    <recommendedName>
        <fullName evidence="10">Small ribosomal subunit protein uS17c</fullName>
    </recommendedName>
    <alternativeName>
        <fullName evidence="11">30S ribosomal protein S17, chloroplastic</fullName>
    </alternativeName>
</protein>
<sequence>MAALSAAMAAMSTKVLSPLSGRVDVLSRDFASGLRISPSTGAQSVPLGYCVGEPVKVFAAKKLLGKVVRTVNDKTAAVEVTRIAPHPRYRKRVRLTKTFQVHDPENICQVGDVVQLAKCPPVSKTKSFVVTEIKQRKARIQIPRMPAASGVGEGAAA</sequence>
<dbReference type="EMBL" id="BFEA01000385">
    <property type="protein sequence ID" value="GBG81734.1"/>
    <property type="molecule type" value="Genomic_DNA"/>
</dbReference>
<dbReference type="InterPro" id="IPR012340">
    <property type="entry name" value="NA-bd_OB-fold"/>
</dbReference>
<evidence type="ECO:0000256" key="10">
    <source>
        <dbReference type="ARBA" id="ARBA00035251"/>
    </source>
</evidence>
<dbReference type="Gramene" id="GBG81734">
    <property type="protein sequence ID" value="GBG81734"/>
    <property type="gene ID" value="CBR_g33913"/>
</dbReference>
<dbReference type="SUPFAM" id="SSF50249">
    <property type="entry name" value="Nucleic acid-binding proteins"/>
    <property type="match status" value="1"/>
</dbReference>
<evidence type="ECO:0000256" key="7">
    <source>
        <dbReference type="ARBA" id="ARBA00022946"/>
    </source>
</evidence>
<dbReference type="NCBIfam" id="NF004123">
    <property type="entry name" value="PRK05610.1"/>
    <property type="match status" value="1"/>
</dbReference>
<dbReference type="PRINTS" id="PR00973">
    <property type="entry name" value="RIBOSOMALS17"/>
</dbReference>
<keyword evidence="4" id="KW-0934">Plastid</keyword>
<dbReference type="Gene3D" id="2.40.50.140">
    <property type="entry name" value="Nucleic acid-binding proteins"/>
    <property type="match status" value="1"/>
</dbReference>
<evidence type="ECO:0000313" key="13">
    <source>
        <dbReference type="Proteomes" id="UP000265515"/>
    </source>
</evidence>
<dbReference type="InterPro" id="IPR000266">
    <property type="entry name" value="Ribosomal_uS17"/>
</dbReference>
<dbReference type="GO" id="GO:0009507">
    <property type="term" value="C:chloroplast"/>
    <property type="evidence" value="ECO:0007669"/>
    <property type="project" value="UniProtKB-SubCell"/>
</dbReference>
<evidence type="ECO:0000313" key="12">
    <source>
        <dbReference type="EMBL" id="GBG81734.1"/>
    </source>
</evidence>
<dbReference type="GO" id="GO:1990904">
    <property type="term" value="C:ribonucleoprotein complex"/>
    <property type="evidence" value="ECO:0007669"/>
    <property type="project" value="UniProtKB-KW"/>
</dbReference>
<organism evidence="12 13">
    <name type="scientific">Chara braunii</name>
    <name type="common">Braun's stonewort</name>
    <dbReference type="NCBI Taxonomy" id="69332"/>
    <lineage>
        <taxon>Eukaryota</taxon>
        <taxon>Viridiplantae</taxon>
        <taxon>Streptophyta</taxon>
        <taxon>Charophyceae</taxon>
        <taxon>Charales</taxon>
        <taxon>Characeae</taxon>
        <taxon>Chara</taxon>
    </lineage>
</organism>
<dbReference type="CDD" id="cd00364">
    <property type="entry name" value="Ribosomal_uS17"/>
    <property type="match status" value="1"/>
</dbReference>
<keyword evidence="8" id="KW-0689">Ribosomal protein</keyword>
<dbReference type="STRING" id="69332.A0A388LHD1"/>
<dbReference type="AlphaFoldDB" id="A0A388LHD1"/>
<evidence type="ECO:0000256" key="2">
    <source>
        <dbReference type="ARBA" id="ARBA00010254"/>
    </source>
</evidence>
<dbReference type="InterPro" id="IPR019984">
    <property type="entry name" value="Ribosomal_uS17_bact/chlr"/>
</dbReference>
<comment type="caution">
    <text evidence="12">The sequence shown here is derived from an EMBL/GenBank/DDBJ whole genome shotgun (WGS) entry which is preliminary data.</text>
</comment>